<keyword evidence="6" id="KW-1185">Reference proteome</keyword>
<evidence type="ECO:0000313" key="6">
    <source>
        <dbReference type="Proteomes" id="UP000215459"/>
    </source>
</evidence>
<feature type="transmembrane region" description="Helical" evidence="3">
    <location>
        <begin position="68"/>
        <end position="86"/>
    </location>
</feature>
<dbReference type="EMBL" id="NOWF01000001">
    <property type="protein sequence ID" value="OYD09984.1"/>
    <property type="molecule type" value="Genomic_DNA"/>
</dbReference>
<evidence type="ECO:0000256" key="2">
    <source>
        <dbReference type="ARBA" id="ARBA00007362"/>
    </source>
</evidence>
<evidence type="ECO:0000256" key="1">
    <source>
        <dbReference type="ARBA" id="ARBA00004127"/>
    </source>
</evidence>
<comment type="similarity">
    <text evidence="2">Belongs to the EamA transporter family.</text>
</comment>
<accession>A0A235BCG6</accession>
<dbReference type="AlphaFoldDB" id="A0A235BCG6"/>
<sequence length="296" mass="32364">MVLKGAVLWGLSGTVAQYLFHHEGFRHDWLVMARLIVSGGVLLAAVAFGKSGKRIWNIWKDPGDRWRVLLFAIVGLLGVQYTYFASIQAGNAATATLLQYLGPVLITIYLALRWWKVPSGFEMGAVGLALLGTFLLVTGGRPGELTVSSMAVFWGLASAVTLAFYTLFPVRLLQRWGAATVVGWGMAIGGAGLMLMTPPWQTEGQHWSWTTFSFVMFVIFFGTLLAFYLYLASLKYLKPSETGLLASAEPLSAAFASVVWLNVPFGWMEWAGSLCIIGTVVLLSRSSEKPRKDLAV</sequence>
<feature type="domain" description="EamA" evidence="4">
    <location>
        <begin position="150"/>
        <end position="284"/>
    </location>
</feature>
<proteinExistence type="inferred from homology"/>
<dbReference type="Proteomes" id="UP000215459">
    <property type="component" value="Unassembled WGS sequence"/>
</dbReference>
<comment type="caution">
    <text evidence="5">The sequence shown here is derived from an EMBL/GenBank/DDBJ whole genome shotgun (WGS) entry which is preliminary data.</text>
</comment>
<feature type="domain" description="EamA" evidence="4">
    <location>
        <begin position="2"/>
        <end position="137"/>
    </location>
</feature>
<feature type="transmembrane region" description="Helical" evidence="3">
    <location>
        <begin position="209"/>
        <end position="231"/>
    </location>
</feature>
<dbReference type="InterPro" id="IPR000620">
    <property type="entry name" value="EamA_dom"/>
</dbReference>
<dbReference type="InterPro" id="IPR037185">
    <property type="entry name" value="EmrE-like"/>
</dbReference>
<dbReference type="GO" id="GO:0016020">
    <property type="term" value="C:membrane"/>
    <property type="evidence" value="ECO:0007669"/>
    <property type="project" value="InterPro"/>
</dbReference>
<organism evidence="5 6">
    <name type="scientific">Paludifilum halophilum</name>
    <dbReference type="NCBI Taxonomy" id="1642702"/>
    <lineage>
        <taxon>Bacteria</taxon>
        <taxon>Bacillati</taxon>
        <taxon>Bacillota</taxon>
        <taxon>Bacilli</taxon>
        <taxon>Bacillales</taxon>
        <taxon>Thermoactinomycetaceae</taxon>
        <taxon>Paludifilum</taxon>
    </lineage>
</organism>
<dbReference type="PANTHER" id="PTHR22911">
    <property type="entry name" value="ACYL-MALONYL CONDENSING ENZYME-RELATED"/>
    <property type="match status" value="1"/>
</dbReference>
<keyword evidence="3" id="KW-0472">Membrane</keyword>
<evidence type="ECO:0000313" key="5">
    <source>
        <dbReference type="EMBL" id="OYD09984.1"/>
    </source>
</evidence>
<name>A0A235BCG6_9BACL</name>
<dbReference type="RefSeq" id="WP_094262900.1">
    <property type="nucleotide sequence ID" value="NZ_NOWF01000001.1"/>
</dbReference>
<comment type="subcellular location">
    <subcellularLocation>
        <location evidence="1">Endomembrane system</location>
        <topology evidence="1">Multi-pass membrane protein</topology>
    </subcellularLocation>
</comment>
<feature type="transmembrane region" description="Helical" evidence="3">
    <location>
        <begin position="29"/>
        <end position="48"/>
    </location>
</feature>
<protein>
    <submittedName>
        <fullName evidence="5">EamA family transporter</fullName>
    </submittedName>
</protein>
<keyword evidence="3" id="KW-1133">Transmembrane helix</keyword>
<reference evidence="5 6" key="1">
    <citation type="submission" date="2017-07" db="EMBL/GenBank/DDBJ databases">
        <title>The genome sequence of Paludifilum halophilum highlights mechanisms for microbial adaptation to high salt environemnts.</title>
        <authorList>
            <person name="Belbahri L."/>
        </authorList>
    </citation>
    <scope>NUCLEOTIDE SEQUENCE [LARGE SCALE GENOMIC DNA]</scope>
    <source>
        <strain evidence="5 6">DSM 102817</strain>
    </source>
</reference>
<evidence type="ECO:0000259" key="4">
    <source>
        <dbReference type="Pfam" id="PF00892"/>
    </source>
</evidence>
<keyword evidence="3" id="KW-0812">Transmembrane</keyword>
<dbReference type="Pfam" id="PF00892">
    <property type="entry name" value="EamA"/>
    <property type="match status" value="2"/>
</dbReference>
<dbReference type="OrthoDB" id="9810818at2"/>
<evidence type="ECO:0000256" key="3">
    <source>
        <dbReference type="SAM" id="Phobius"/>
    </source>
</evidence>
<dbReference type="PANTHER" id="PTHR22911:SF79">
    <property type="entry name" value="MOBA-LIKE NTP TRANSFERASE DOMAIN-CONTAINING PROTEIN"/>
    <property type="match status" value="1"/>
</dbReference>
<gene>
    <name evidence="5" type="ORF">CHM34_02055</name>
</gene>
<feature type="transmembrane region" description="Helical" evidence="3">
    <location>
        <begin position="177"/>
        <end position="197"/>
    </location>
</feature>
<dbReference type="Gene3D" id="1.10.3730.20">
    <property type="match status" value="1"/>
</dbReference>
<feature type="transmembrane region" description="Helical" evidence="3">
    <location>
        <begin position="151"/>
        <end position="170"/>
    </location>
</feature>
<feature type="transmembrane region" description="Helical" evidence="3">
    <location>
        <begin position="92"/>
        <end position="112"/>
    </location>
</feature>
<dbReference type="SUPFAM" id="SSF103481">
    <property type="entry name" value="Multidrug resistance efflux transporter EmrE"/>
    <property type="match status" value="2"/>
</dbReference>
<feature type="transmembrane region" description="Helical" evidence="3">
    <location>
        <begin position="119"/>
        <end position="139"/>
    </location>
</feature>